<evidence type="ECO:0000259" key="9">
    <source>
        <dbReference type="Pfam" id="PF08323"/>
    </source>
</evidence>
<protein>
    <recommendedName>
        <fullName evidence="7">Glycogen synthase</fullName>
        <ecNumber evidence="7">2.4.1.21</ecNumber>
    </recommendedName>
    <alternativeName>
        <fullName evidence="7">Starch [bacterial glycogen] synthase</fullName>
    </alternativeName>
</protein>
<dbReference type="Gene3D" id="3.40.50.2000">
    <property type="entry name" value="Glycogen Phosphorylase B"/>
    <property type="match status" value="2"/>
</dbReference>
<dbReference type="PANTHER" id="PTHR45825:SF11">
    <property type="entry name" value="ALPHA AMYLASE DOMAIN-CONTAINING PROTEIN"/>
    <property type="match status" value="1"/>
</dbReference>
<feature type="domain" description="Glycosyl transferase family 1" evidence="8">
    <location>
        <begin position="281"/>
        <end position="439"/>
    </location>
</feature>
<evidence type="ECO:0000256" key="7">
    <source>
        <dbReference type="HAMAP-Rule" id="MF_00484"/>
    </source>
</evidence>
<feature type="binding site" evidence="7">
    <location>
        <position position="15"/>
    </location>
    <ligand>
        <name>ADP-alpha-D-glucose</name>
        <dbReference type="ChEBI" id="CHEBI:57498"/>
    </ligand>
</feature>
<name>A0AAW6U6H3_9MOLU</name>
<dbReference type="AlphaFoldDB" id="A0AAW6U6H3"/>
<comment type="catalytic activity">
    <reaction evidence="1 7">
        <text>[(1-&gt;4)-alpha-D-glucosyl](n) + ADP-alpha-D-glucose = [(1-&gt;4)-alpha-D-glucosyl](n+1) + ADP + H(+)</text>
        <dbReference type="Rhea" id="RHEA:18189"/>
        <dbReference type="Rhea" id="RHEA-COMP:9584"/>
        <dbReference type="Rhea" id="RHEA-COMP:9587"/>
        <dbReference type="ChEBI" id="CHEBI:15378"/>
        <dbReference type="ChEBI" id="CHEBI:15444"/>
        <dbReference type="ChEBI" id="CHEBI:57498"/>
        <dbReference type="ChEBI" id="CHEBI:456216"/>
        <dbReference type="EC" id="2.4.1.21"/>
    </reaction>
</comment>
<dbReference type="EMBL" id="JASCXW010000032">
    <property type="protein sequence ID" value="MDI6453532.1"/>
    <property type="molecule type" value="Genomic_DNA"/>
</dbReference>
<keyword evidence="6 7" id="KW-0320">Glycogen biosynthesis</keyword>
<evidence type="ECO:0000313" key="11">
    <source>
        <dbReference type="Proteomes" id="UP001431532"/>
    </source>
</evidence>
<keyword evidence="11" id="KW-1185">Reference proteome</keyword>
<dbReference type="PANTHER" id="PTHR45825">
    <property type="entry name" value="GRANULE-BOUND STARCH SYNTHASE 1, CHLOROPLASTIC/AMYLOPLASTIC"/>
    <property type="match status" value="1"/>
</dbReference>
<accession>A0AAW6U6H3</accession>
<feature type="domain" description="Starch synthase catalytic" evidence="9">
    <location>
        <begin position="2"/>
        <end position="232"/>
    </location>
</feature>
<evidence type="ECO:0000256" key="5">
    <source>
        <dbReference type="ARBA" id="ARBA00022679"/>
    </source>
</evidence>
<reference evidence="10" key="1">
    <citation type="submission" date="2023-05" db="EMBL/GenBank/DDBJ databases">
        <title>Mariniplasma microaerophilum sp. nov., a novel anaerobic mollicute isolated from terrestrial mud volcano, Taman Peninsula, Russia.</title>
        <authorList>
            <person name="Khomyakova M.A."/>
            <person name="Merkel A.Y."/>
            <person name="Slobodkin A.I."/>
        </authorList>
    </citation>
    <scope>NUCLEOTIDE SEQUENCE</scope>
    <source>
        <strain evidence="10">M4Ah</strain>
    </source>
</reference>
<proteinExistence type="inferred from homology"/>
<evidence type="ECO:0000313" key="10">
    <source>
        <dbReference type="EMBL" id="MDI6453532.1"/>
    </source>
</evidence>
<dbReference type="RefSeq" id="WP_282839965.1">
    <property type="nucleotide sequence ID" value="NZ_JASCXW010000032.1"/>
</dbReference>
<evidence type="ECO:0000259" key="8">
    <source>
        <dbReference type="Pfam" id="PF00534"/>
    </source>
</evidence>
<comment type="similarity">
    <text evidence="3 7">Belongs to the glycosyltransferase 1 family. Bacterial/plant glycogen synthase subfamily.</text>
</comment>
<comment type="caution">
    <text evidence="10">The sequence shown here is derived from an EMBL/GenBank/DDBJ whole genome shotgun (WGS) entry which is preliminary data.</text>
</comment>
<evidence type="ECO:0000256" key="3">
    <source>
        <dbReference type="ARBA" id="ARBA00010281"/>
    </source>
</evidence>
<dbReference type="GO" id="GO:0004373">
    <property type="term" value="F:alpha-1,4-glucan glucosyltransferase (UDP-glucose donor) activity"/>
    <property type="evidence" value="ECO:0007669"/>
    <property type="project" value="InterPro"/>
</dbReference>
<dbReference type="NCBIfam" id="TIGR02095">
    <property type="entry name" value="glgA"/>
    <property type="match status" value="1"/>
</dbReference>
<dbReference type="Pfam" id="PF08323">
    <property type="entry name" value="Glyco_transf_5"/>
    <property type="match status" value="1"/>
</dbReference>
<dbReference type="GO" id="GO:0005978">
    <property type="term" value="P:glycogen biosynthetic process"/>
    <property type="evidence" value="ECO:0007669"/>
    <property type="project" value="UniProtKB-UniRule"/>
</dbReference>
<gene>
    <name evidence="7" type="primary">glgA</name>
    <name evidence="10" type="ORF">QJ521_08130</name>
</gene>
<sequence>MKILFCSAEAFPFSKTGGLADMAYFLPKSLIKLGHDVRIITPYYQSINKHHKEMKMKGSATIVFGGIETIVHFYELKYENITYIFVQNMHYFEREQLYGYNDDAERFACFSFAILEGLKVLNFYPNILHLNDWQTGMVPYLLDEHYRQRNDHYFSIHTLFTIHNLEYQGSFDPYVSRFFNTDFNYTYIHFDRVNFLKAGVERATKINTVSPTYRNEVLTNDYGFTLDGALQKRYDDFIGILNGIDHHVFDPKTDDLIEHHYDEVKTKDGKIKNKEYMLHHFNLDVDLKAPLVVYIGRLATQKGINLLTRTLEDVIEFSNARFILMGSGNDSYQDFFRHISFKYPNRVANYIGFNEKIAHQLYAASDIFMMPSRFEPCGLGQMIAMRYGSLPLVRETGGLIDTIIPYNQYTGDGTGFRFSRYDAYDFKEKLFEAINLYNENPRVWNKLVKQAMKQDNSLDKMALSYEDLYQTILGV</sequence>
<keyword evidence="5 7" id="KW-0808">Transferase</keyword>
<keyword evidence="4 7" id="KW-0328">Glycosyltransferase</keyword>
<comment type="function">
    <text evidence="2 7">Synthesizes alpha-1,4-glucan chains using ADP-glucose.</text>
</comment>
<dbReference type="SUPFAM" id="SSF53756">
    <property type="entry name" value="UDP-Glycosyltransferase/glycogen phosphorylase"/>
    <property type="match status" value="1"/>
</dbReference>
<dbReference type="HAMAP" id="MF_00484">
    <property type="entry name" value="Glycogen_synth"/>
    <property type="match status" value="1"/>
</dbReference>
<dbReference type="GO" id="GO:0009011">
    <property type="term" value="F:alpha-1,4-glucan glucosyltransferase (ADP-glucose donor) activity"/>
    <property type="evidence" value="ECO:0007669"/>
    <property type="project" value="UniProtKB-UniRule"/>
</dbReference>
<evidence type="ECO:0000256" key="4">
    <source>
        <dbReference type="ARBA" id="ARBA00022676"/>
    </source>
</evidence>
<organism evidence="10 11">
    <name type="scientific">Peloplasma aerotolerans</name>
    <dbReference type="NCBI Taxonomy" id="3044389"/>
    <lineage>
        <taxon>Bacteria</taxon>
        <taxon>Bacillati</taxon>
        <taxon>Mycoplasmatota</taxon>
        <taxon>Mollicutes</taxon>
        <taxon>Acholeplasmatales</taxon>
        <taxon>Acholeplasmataceae</taxon>
        <taxon>Peloplasma</taxon>
    </lineage>
</organism>
<dbReference type="InterPro" id="IPR013534">
    <property type="entry name" value="Starch_synth_cat_dom"/>
</dbReference>
<evidence type="ECO:0000256" key="1">
    <source>
        <dbReference type="ARBA" id="ARBA00001478"/>
    </source>
</evidence>
<dbReference type="Proteomes" id="UP001431532">
    <property type="component" value="Unassembled WGS sequence"/>
</dbReference>
<dbReference type="EC" id="2.4.1.21" evidence="7"/>
<dbReference type="InterPro" id="IPR011835">
    <property type="entry name" value="GS/SS"/>
</dbReference>
<evidence type="ECO:0000256" key="6">
    <source>
        <dbReference type="ARBA" id="ARBA00023056"/>
    </source>
</evidence>
<dbReference type="CDD" id="cd03791">
    <property type="entry name" value="GT5_Glycogen_synthase_DULL1-like"/>
    <property type="match status" value="1"/>
</dbReference>
<evidence type="ECO:0000256" key="2">
    <source>
        <dbReference type="ARBA" id="ARBA00002764"/>
    </source>
</evidence>
<dbReference type="InterPro" id="IPR001296">
    <property type="entry name" value="Glyco_trans_1"/>
</dbReference>
<comment type="pathway">
    <text evidence="7">Glycan biosynthesis; glycogen biosynthesis.</text>
</comment>
<dbReference type="Pfam" id="PF00534">
    <property type="entry name" value="Glycos_transf_1"/>
    <property type="match status" value="1"/>
</dbReference>